<evidence type="ECO:0000313" key="3">
    <source>
        <dbReference type="Proteomes" id="UP001333110"/>
    </source>
</evidence>
<sequence>MFYSENNHSPEQPPRGCGKVPITGGFQDTIGQGARCYTHFKKVRKNDTVNCRSVSLPSVSQKIMEKDLMEAVFKHMKDKNMFGNRQRGFTKAKREDTDWVDYKLDEKLSGTPDLMDRSLTSSDIPQGPVLGLILLNTFINDLDDETFNSASL</sequence>
<protein>
    <recommendedName>
        <fullName evidence="4">Reverse transcriptase domain-containing protein</fullName>
    </recommendedName>
</protein>
<feature type="region of interest" description="Disordered" evidence="1">
    <location>
        <begin position="1"/>
        <end position="21"/>
    </location>
</feature>
<proteinExistence type="predicted"/>
<feature type="compositionally biased region" description="Polar residues" evidence="1">
    <location>
        <begin position="1"/>
        <end position="10"/>
    </location>
</feature>
<organism evidence="2 3">
    <name type="scientific">Mycteria americana</name>
    <name type="common">Wood stork</name>
    <dbReference type="NCBI Taxonomy" id="33587"/>
    <lineage>
        <taxon>Eukaryota</taxon>
        <taxon>Metazoa</taxon>
        <taxon>Chordata</taxon>
        <taxon>Craniata</taxon>
        <taxon>Vertebrata</taxon>
        <taxon>Euteleostomi</taxon>
        <taxon>Archelosauria</taxon>
        <taxon>Archosauria</taxon>
        <taxon>Dinosauria</taxon>
        <taxon>Saurischia</taxon>
        <taxon>Theropoda</taxon>
        <taxon>Coelurosauria</taxon>
        <taxon>Aves</taxon>
        <taxon>Neognathae</taxon>
        <taxon>Neoaves</taxon>
        <taxon>Aequornithes</taxon>
        <taxon>Ciconiiformes</taxon>
        <taxon>Ciconiidae</taxon>
        <taxon>Mycteria</taxon>
    </lineage>
</organism>
<evidence type="ECO:0008006" key="4">
    <source>
        <dbReference type="Google" id="ProtNLM"/>
    </source>
</evidence>
<name>A0AAN7NVW0_MYCAM</name>
<dbReference type="AlphaFoldDB" id="A0AAN7NVW0"/>
<reference evidence="2 3" key="1">
    <citation type="journal article" date="2023" name="J. Hered.">
        <title>Chromosome-level genome of the wood stork (Mycteria americana) provides insight into avian chromosome evolution.</title>
        <authorList>
            <person name="Flamio R. Jr."/>
            <person name="Ramstad K.M."/>
        </authorList>
    </citation>
    <scope>NUCLEOTIDE SEQUENCE [LARGE SCALE GENOMIC DNA]</scope>
    <source>
        <strain evidence="2">JAX WOST 10</strain>
    </source>
</reference>
<evidence type="ECO:0000256" key="1">
    <source>
        <dbReference type="SAM" id="MobiDB-lite"/>
    </source>
</evidence>
<dbReference type="EMBL" id="JAUNZN010000001">
    <property type="protein sequence ID" value="KAK4831866.1"/>
    <property type="molecule type" value="Genomic_DNA"/>
</dbReference>
<dbReference type="Proteomes" id="UP001333110">
    <property type="component" value="Unassembled WGS sequence"/>
</dbReference>
<keyword evidence="3" id="KW-1185">Reference proteome</keyword>
<gene>
    <name evidence="2" type="ORF">QYF61_019694</name>
</gene>
<accession>A0AAN7NVW0</accession>
<comment type="caution">
    <text evidence="2">The sequence shown here is derived from an EMBL/GenBank/DDBJ whole genome shotgun (WGS) entry which is preliminary data.</text>
</comment>
<evidence type="ECO:0000313" key="2">
    <source>
        <dbReference type="EMBL" id="KAK4831866.1"/>
    </source>
</evidence>